<evidence type="ECO:0000256" key="4">
    <source>
        <dbReference type="ARBA" id="ARBA00023273"/>
    </source>
</evidence>
<dbReference type="InterPro" id="IPR018902">
    <property type="entry name" value="CMI2A-C-like_dom"/>
</dbReference>
<comment type="similarity">
    <text evidence="5">Belongs to the CIMIP2 family.</text>
</comment>
<name>A0A8J6HCV4_TENMO</name>
<evidence type="ECO:0000256" key="1">
    <source>
        <dbReference type="ARBA" id="ARBA00004430"/>
    </source>
</evidence>
<keyword evidence="8" id="KW-1185">Reference proteome</keyword>
<gene>
    <name evidence="7" type="ORF">GEV33_010465</name>
</gene>
<dbReference type="PANTHER" id="PTHR22146:SF8">
    <property type="entry name" value="PROTEIN FAM166B"/>
    <property type="match status" value="1"/>
</dbReference>
<evidence type="ECO:0000256" key="2">
    <source>
        <dbReference type="ARBA" id="ARBA00022490"/>
    </source>
</evidence>
<evidence type="ECO:0000256" key="3">
    <source>
        <dbReference type="ARBA" id="ARBA00023212"/>
    </source>
</evidence>
<reference evidence="7" key="2">
    <citation type="submission" date="2021-08" db="EMBL/GenBank/DDBJ databases">
        <authorList>
            <person name="Eriksson T."/>
        </authorList>
    </citation>
    <scope>NUCLEOTIDE SEQUENCE</scope>
    <source>
        <strain evidence="7">Stoneville</strain>
        <tissue evidence="7">Whole head</tissue>
    </source>
</reference>
<dbReference type="AlphaFoldDB" id="A0A8J6HCV4"/>
<evidence type="ECO:0000313" key="7">
    <source>
        <dbReference type="EMBL" id="KAH0812325.1"/>
    </source>
</evidence>
<evidence type="ECO:0000259" key="6">
    <source>
        <dbReference type="Pfam" id="PF10629"/>
    </source>
</evidence>
<keyword evidence="3" id="KW-0206">Cytoskeleton</keyword>
<dbReference type="GO" id="GO:0015630">
    <property type="term" value="C:microtubule cytoskeleton"/>
    <property type="evidence" value="ECO:0007669"/>
    <property type="project" value="UniProtKB-ARBA"/>
</dbReference>
<reference evidence="7" key="1">
    <citation type="journal article" date="2020" name="J Insects Food Feed">
        <title>The yellow mealworm (Tenebrio molitor) genome: a resource for the emerging insects as food and feed industry.</title>
        <authorList>
            <person name="Eriksson T."/>
            <person name="Andere A."/>
            <person name="Kelstrup H."/>
            <person name="Emery V."/>
            <person name="Picard C."/>
        </authorList>
    </citation>
    <scope>NUCLEOTIDE SEQUENCE</scope>
    <source>
        <strain evidence="7">Stoneville</strain>
        <tissue evidence="7">Whole head</tissue>
    </source>
</reference>
<sequence>MELVSAPNPHFIPGYTGFCPQYKYRIGDTYGTTTHKVLLDPTVHHAEKLVLSDRLADDYQTVRPPHKDIDLVNARCVTNDTIYKHPIIPGYEGFVPREHNLMGQRFTVQATEALAEFEKLQSADKTALHELLRIGAVQDAKWYPNTLSDRELTSTQFKLPLTDVRPECAGILRNLPQVEPPLTPPRHSPSPYFMDNTDAEKYFKKGFGGHVPFGYASFGKTNEAMTNSALCDFTSNYRKRLSTEWAPVTISRADPPLLIQPSEIYHKHIGQLPNYGGHIPGAIFRWVLLVLIWYKSGILGLEKLTGTIQGTPRGG</sequence>
<keyword evidence="2" id="KW-0963">Cytoplasm</keyword>
<dbReference type="Pfam" id="PF10629">
    <property type="entry name" value="CMI2B-like"/>
    <property type="match status" value="1"/>
</dbReference>
<accession>A0A8J6HCV4</accession>
<comment type="subcellular location">
    <subcellularLocation>
        <location evidence="1">Cytoplasm</location>
        <location evidence="1">Cytoskeleton</location>
        <location evidence="1">Cilium axoneme</location>
    </subcellularLocation>
</comment>
<dbReference type="PANTHER" id="PTHR22146">
    <property type="entry name" value="CAT EYE SYNDROME CRITICAL REGION PROTEIN 6"/>
    <property type="match status" value="1"/>
</dbReference>
<comment type="caution">
    <text evidence="7">The sequence shown here is derived from an EMBL/GenBank/DDBJ whole genome shotgun (WGS) entry which is preliminary data.</text>
</comment>
<feature type="domain" description="Ciliary microtubule inner protein 2A-C-like" evidence="6">
    <location>
        <begin position="8"/>
        <end position="40"/>
    </location>
</feature>
<dbReference type="EMBL" id="JABDTM020026136">
    <property type="protein sequence ID" value="KAH0812325.1"/>
    <property type="molecule type" value="Genomic_DNA"/>
</dbReference>
<evidence type="ECO:0000313" key="8">
    <source>
        <dbReference type="Proteomes" id="UP000719412"/>
    </source>
</evidence>
<proteinExistence type="inferred from homology"/>
<keyword evidence="4" id="KW-0966">Cell projection</keyword>
<evidence type="ECO:0000256" key="5">
    <source>
        <dbReference type="ARBA" id="ARBA00035661"/>
    </source>
</evidence>
<dbReference type="Proteomes" id="UP000719412">
    <property type="component" value="Unassembled WGS sequence"/>
</dbReference>
<dbReference type="GO" id="GO:0005930">
    <property type="term" value="C:axoneme"/>
    <property type="evidence" value="ECO:0007669"/>
    <property type="project" value="UniProtKB-SubCell"/>
</dbReference>
<protein>
    <recommendedName>
        <fullName evidence="6">Ciliary microtubule inner protein 2A-C-like domain-containing protein</fullName>
    </recommendedName>
</protein>
<organism evidence="7 8">
    <name type="scientific">Tenebrio molitor</name>
    <name type="common">Yellow mealworm beetle</name>
    <dbReference type="NCBI Taxonomy" id="7067"/>
    <lineage>
        <taxon>Eukaryota</taxon>
        <taxon>Metazoa</taxon>
        <taxon>Ecdysozoa</taxon>
        <taxon>Arthropoda</taxon>
        <taxon>Hexapoda</taxon>
        <taxon>Insecta</taxon>
        <taxon>Pterygota</taxon>
        <taxon>Neoptera</taxon>
        <taxon>Endopterygota</taxon>
        <taxon>Coleoptera</taxon>
        <taxon>Polyphaga</taxon>
        <taxon>Cucujiformia</taxon>
        <taxon>Tenebrionidae</taxon>
        <taxon>Tenebrio</taxon>
    </lineage>
</organism>